<comment type="caution">
    <text evidence="3">The sequence shown here is derived from an EMBL/GenBank/DDBJ whole genome shotgun (WGS) entry which is preliminary data.</text>
</comment>
<reference evidence="3" key="1">
    <citation type="journal article" date="2021" name="Front. Microbiol.">
        <title>Comprehensive Comparative Genomics and Phenotyping of Methylobacterium Species.</title>
        <authorList>
            <person name="Alessa O."/>
            <person name="Ogura Y."/>
            <person name="Fujitani Y."/>
            <person name="Takami H."/>
            <person name="Hayashi T."/>
            <person name="Sahin N."/>
            <person name="Tani A."/>
        </authorList>
    </citation>
    <scope>NUCLEOTIDE SEQUENCE</scope>
    <source>
        <strain evidence="3">NBRC 15686</strain>
    </source>
</reference>
<proteinExistence type="predicted"/>
<dbReference type="InterPro" id="IPR030913">
    <property type="entry name" value="Csp1_Cys_rich"/>
</dbReference>
<keyword evidence="4" id="KW-1185">Reference proteome</keyword>
<feature type="signal peptide" evidence="2">
    <location>
        <begin position="1"/>
        <end position="26"/>
    </location>
</feature>
<keyword evidence="2" id="KW-0732">Signal</keyword>
<accession>A0ABQ4UQP2</accession>
<protein>
    <recommendedName>
        <fullName evidence="5">Four-helix bundle copper-binding protein</fullName>
    </recommendedName>
</protein>
<feature type="region of interest" description="Disordered" evidence="1">
    <location>
        <begin position="24"/>
        <end position="55"/>
    </location>
</feature>
<dbReference type="EMBL" id="BPRC01000060">
    <property type="protein sequence ID" value="GJE68385.1"/>
    <property type="molecule type" value="Genomic_DNA"/>
</dbReference>
<evidence type="ECO:0000313" key="4">
    <source>
        <dbReference type="Proteomes" id="UP001055039"/>
    </source>
</evidence>
<sequence length="162" mass="16853">MERRNFITALGAAAGLASLATARAQAADHDHGHAHGEAHGQAHGHDHGGHADHPAPFSALKEASARCVATGNDCLGHCFAMLAMKDTSMAACMKATYDLVHACAALETLAAVNSPHTRAMARAVADICTACETECAKFPDIAACRACREACRTCVAECRKTV</sequence>
<dbReference type="NCBIfam" id="TIGR04401">
    <property type="entry name" value="TAT_Cys_rich"/>
    <property type="match status" value="1"/>
</dbReference>
<evidence type="ECO:0000313" key="3">
    <source>
        <dbReference type="EMBL" id="GJE68385.1"/>
    </source>
</evidence>
<dbReference type="InterPro" id="IPR005560">
    <property type="entry name" value="Csp_YhjQ"/>
</dbReference>
<dbReference type="PROSITE" id="PS51318">
    <property type="entry name" value="TAT"/>
    <property type="match status" value="1"/>
</dbReference>
<dbReference type="Proteomes" id="UP001055039">
    <property type="component" value="Unassembled WGS sequence"/>
</dbReference>
<gene>
    <name evidence="3" type="ORF">LNAOJCKE_5623</name>
</gene>
<organism evidence="3 4">
    <name type="scientific">Methylorubrum aminovorans</name>
    <dbReference type="NCBI Taxonomy" id="269069"/>
    <lineage>
        <taxon>Bacteria</taxon>
        <taxon>Pseudomonadati</taxon>
        <taxon>Pseudomonadota</taxon>
        <taxon>Alphaproteobacteria</taxon>
        <taxon>Hyphomicrobiales</taxon>
        <taxon>Methylobacteriaceae</taxon>
        <taxon>Methylorubrum</taxon>
    </lineage>
</organism>
<reference evidence="3" key="2">
    <citation type="submission" date="2021-08" db="EMBL/GenBank/DDBJ databases">
        <authorList>
            <person name="Tani A."/>
            <person name="Ola A."/>
            <person name="Ogura Y."/>
            <person name="Katsura K."/>
            <person name="Hayashi T."/>
        </authorList>
    </citation>
    <scope>NUCLEOTIDE SEQUENCE</scope>
    <source>
        <strain evidence="3">NBRC 15686</strain>
    </source>
</reference>
<evidence type="ECO:0000256" key="2">
    <source>
        <dbReference type="SAM" id="SignalP"/>
    </source>
</evidence>
<name>A0ABQ4UQP2_9HYPH</name>
<dbReference type="Pfam" id="PF03860">
    <property type="entry name" value="Csp"/>
    <property type="match status" value="1"/>
</dbReference>
<evidence type="ECO:0008006" key="5">
    <source>
        <dbReference type="Google" id="ProtNLM"/>
    </source>
</evidence>
<feature type="chain" id="PRO_5047282542" description="Four-helix bundle copper-binding protein" evidence="2">
    <location>
        <begin position="27"/>
        <end position="162"/>
    </location>
</feature>
<dbReference type="InterPro" id="IPR006311">
    <property type="entry name" value="TAT_signal"/>
</dbReference>
<dbReference type="RefSeq" id="WP_133090278.1">
    <property type="nucleotide sequence ID" value="NZ_BAAADH010000011.1"/>
</dbReference>
<evidence type="ECO:0000256" key="1">
    <source>
        <dbReference type="SAM" id="MobiDB-lite"/>
    </source>
</evidence>
<dbReference type="Gene3D" id="1.20.1270.360">
    <property type="match status" value="1"/>
</dbReference>
<feature type="compositionally biased region" description="Basic and acidic residues" evidence="1">
    <location>
        <begin position="26"/>
        <end position="53"/>
    </location>
</feature>